<evidence type="ECO:0000313" key="13">
    <source>
        <dbReference type="EMBL" id="QDZ19365.1"/>
    </source>
</evidence>
<reference evidence="13 14" key="1">
    <citation type="submission" date="2018-07" db="EMBL/GenBank/DDBJ databases">
        <title>The complete nuclear genome of the prasinophyte Chloropicon primus (CCMP1205).</title>
        <authorList>
            <person name="Pombert J.-F."/>
            <person name="Otis C."/>
            <person name="Turmel M."/>
            <person name="Lemieux C."/>
        </authorList>
    </citation>
    <scope>NUCLEOTIDE SEQUENCE [LARGE SCALE GENOMIC DNA]</scope>
    <source>
        <strain evidence="13 14">CCMP1205</strain>
    </source>
</reference>
<dbReference type="InterPro" id="IPR016084">
    <property type="entry name" value="Haem_Oase-like_multi-hlx"/>
</dbReference>
<keyword evidence="4" id="KW-0150">Chloroplast</keyword>
<name>A0A5B8MI77_9CHLO</name>
<evidence type="ECO:0000256" key="8">
    <source>
        <dbReference type="ARBA" id="ARBA00022723"/>
    </source>
</evidence>
<keyword evidence="10" id="KW-0560">Oxidoreductase</keyword>
<dbReference type="InterPro" id="IPR002051">
    <property type="entry name" value="Haem_Oase"/>
</dbReference>
<evidence type="ECO:0000256" key="11">
    <source>
        <dbReference type="ARBA" id="ARBA00023004"/>
    </source>
</evidence>
<gene>
    <name evidence="13" type="ORF">A3770_02p18830</name>
</gene>
<evidence type="ECO:0000256" key="3">
    <source>
        <dbReference type="ARBA" id="ARBA00012360"/>
    </source>
</evidence>
<accession>A0A5B8MI77</accession>
<proteinExistence type="inferred from homology"/>
<dbReference type="GO" id="GO:0004392">
    <property type="term" value="F:heme oxygenase (decyclizing) activity"/>
    <property type="evidence" value="ECO:0007669"/>
    <property type="project" value="UniProtKB-EC"/>
</dbReference>
<dbReference type="EC" id="1.14.14.18" evidence="3"/>
<keyword evidence="14" id="KW-1185">Reference proteome</keyword>
<keyword evidence="11" id="KW-0408">Iron</keyword>
<dbReference type="STRING" id="1764295.A0A5B8MI77"/>
<keyword evidence="7" id="KW-0934">Plastid</keyword>
<feature type="compositionally biased region" description="Basic residues" evidence="12">
    <location>
        <begin position="1"/>
        <end position="10"/>
    </location>
</feature>
<evidence type="ECO:0000256" key="4">
    <source>
        <dbReference type="ARBA" id="ARBA00022528"/>
    </source>
</evidence>
<evidence type="ECO:0000256" key="10">
    <source>
        <dbReference type="ARBA" id="ARBA00023002"/>
    </source>
</evidence>
<evidence type="ECO:0000256" key="5">
    <source>
        <dbReference type="ARBA" id="ARBA00022531"/>
    </source>
</evidence>
<keyword evidence="9" id="KW-0809">Transit peptide</keyword>
<keyword evidence="8" id="KW-0479">Metal-binding</keyword>
<protein>
    <recommendedName>
        <fullName evidence="3">heme oxygenase (biliverdin-producing)</fullName>
        <ecNumber evidence="3">1.14.14.18</ecNumber>
    </recommendedName>
</protein>
<evidence type="ECO:0000256" key="1">
    <source>
        <dbReference type="ARBA" id="ARBA00004229"/>
    </source>
</evidence>
<feature type="region of interest" description="Disordered" evidence="12">
    <location>
        <begin position="1"/>
        <end position="38"/>
    </location>
</feature>
<dbReference type="EMBL" id="CP031035">
    <property type="protein sequence ID" value="QDZ19365.1"/>
    <property type="molecule type" value="Genomic_DNA"/>
</dbReference>
<dbReference type="Proteomes" id="UP000316726">
    <property type="component" value="Chromosome 2"/>
</dbReference>
<evidence type="ECO:0000256" key="12">
    <source>
        <dbReference type="SAM" id="MobiDB-lite"/>
    </source>
</evidence>
<evidence type="ECO:0000256" key="9">
    <source>
        <dbReference type="ARBA" id="ARBA00022946"/>
    </source>
</evidence>
<dbReference type="AlphaFoldDB" id="A0A5B8MI77"/>
<organism evidence="13 14">
    <name type="scientific">Chloropicon primus</name>
    <dbReference type="NCBI Taxonomy" id="1764295"/>
    <lineage>
        <taxon>Eukaryota</taxon>
        <taxon>Viridiplantae</taxon>
        <taxon>Chlorophyta</taxon>
        <taxon>Chloropicophyceae</taxon>
        <taxon>Chloropicales</taxon>
        <taxon>Chloropicaceae</taxon>
        <taxon>Chloropicon</taxon>
    </lineage>
</organism>
<comment type="similarity">
    <text evidence="2">Belongs to the heme oxygenase family.</text>
</comment>
<dbReference type="SUPFAM" id="SSF48613">
    <property type="entry name" value="Heme oxygenase-like"/>
    <property type="match status" value="1"/>
</dbReference>
<evidence type="ECO:0000256" key="6">
    <source>
        <dbReference type="ARBA" id="ARBA00022617"/>
    </source>
</evidence>
<dbReference type="InterPro" id="IPR016951">
    <property type="entry name" value="Haem_Oase_decyc_pln"/>
</dbReference>
<dbReference type="PANTHER" id="PTHR35703:SF2">
    <property type="entry name" value="HEME OXYGENASE 1, CHLOROPLASTIC-RELATED"/>
    <property type="match status" value="1"/>
</dbReference>
<dbReference type="Gene3D" id="1.20.910.10">
    <property type="entry name" value="Heme oxygenase-like"/>
    <property type="match status" value="1"/>
</dbReference>
<keyword evidence="6" id="KW-0349">Heme</keyword>
<sequence>MERVVKRRTTRAGGGRVRGAPCRRDLRRPGGNLSGARRPACACHAGARGVAMVVFASRPDLEETGTSSAAGEVSSIIEDLKSAAMNLHTKDQSASGGQKAKKRPEFKPTLEGYLRYLVDSRAIFSTMEDIVKEKAELSLLLENGLERAGALEKDIAYIESLEVQPVAVEGEASPGSDYSAYLKTLSQENLPGFICHYYNTYFAHTAGGRMIGKAVSDRILDGRKLDFYHDYPEPVSKLSKRVKDSLEDIAREWSEEEKGKCVGETGKAFQYAGQVMRQITMSSSSSE</sequence>
<dbReference type="GO" id="GO:0006788">
    <property type="term" value="P:heme oxidation"/>
    <property type="evidence" value="ECO:0007669"/>
    <property type="project" value="InterPro"/>
</dbReference>
<evidence type="ECO:0000256" key="2">
    <source>
        <dbReference type="ARBA" id="ARBA00006134"/>
    </source>
</evidence>
<dbReference type="GO" id="GO:0015979">
    <property type="term" value="P:photosynthesis"/>
    <property type="evidence" value="ECO:0007669"/>
    <property type="project" value="UniProtKB-KW"/>
</dbReference>
<dbReference type="GO" id="GO:0046872">
    <property type="term" value="F:metal ion binding"/>
    <property type="evidence" value="ECO:0007669"/>
    <property type="project" value="UniProtKB-KW"/>
</dbReference>
<dbReference type="PANTHER" id="PTHR35703">
    <property type="entry name" value="HEME OXYGENASE 1, CHLOROPLASTIC-RELATED"/>
    <property type="match status" value="1"/>
</dbReference>
<dbReference type="Pfam" id="PF01126">
    <property type="entry name" value="Heme_oxygenase"/>
    <property type="match status" value="1"/>
</dbReference>
<dbReference type="InterPro" id="IPR016053">
    <property type="entry name" value="Haem_Oase-like"/>
</dbReference>
<evidence type="ECO:0000313" key="14">
    <source>
        <dbReference type="Proteomes" id="UP000316726"/>
    </source>
</evidence>
<dbReference type="GO" id="GO:0010024">
    <property type="term" value="P:phytochromobilin biosynthetic process"/>
    <property type="evidence" value="ECO:0007669"/>
    <property type="project" value="TreeGrafter"/>
</dbReference>
<evidence type="ECO:0000256" key="7">
    <source>
        <dbReference type="ARBA" id="ARBA00022640"/>
    </source>
</evidence>
<keyword evidence="5" id="KW-0602">Photosynthesis</keyword>
<dbReference type="CDD" id="cd19165">
    <property type="entry name" value="HemeO"/>
    <property type="match status" value="1"/>
</dbReference>
<dbReference type="GO" id="GO:0009507">
    <property type="term" value="C:chloroplast"/>
    <property type="evidence" value="ECO:0007669"/>
    <property type="project" value="UniProtKB-SubCell"/>
</dbReference>
<comment type="subcellular location">
    <subcellularLocation>
        <location evidence="1">Plastid</location>
        <location evidence="1">Chloroplast</location>
    </subcellularLocation>
</comment>
<dbReference type="OrthoDB" id="652091at2759"/>